<dbReference type="SUPFAM" id="SSF81271">
    <property type="entry name" value="TGS-like"/>
    <property type="match status" value="1"/>
</dbReference>
<name>A0A381QBI8_9ZZZZ</name>
<feature type="domain" description="TGS" evidence="4">
    <location>
        <begin position="402"/>
        <end position="463"/>
    </location>
</feature>
<dbReference type="Gene3D" id="3.30.70.260">
    <property type="match status" value="1"/>
</dbReference>
<dbReference type="SUPFAM" id="SSF109604">
    <property type="entry name" value="HD-domain/PDEase-like"/>
    <property type="match status" value="1"/>
</dbReference>
<organism evidence="5">
    <name type="scientific">marine metagenome</name>
    <dbReference type="NCBI Taxonomy" id="408172"/>
    <lineage>
        <taxon>unclassified sequences</taxon>
        <taxon>metagenomes</taxon>
        <taxon>ecological metagenomes</taxon>
    </lineage>
</organism>
<dbReference type="GO" id="GO:0008893">
    <property type="term" value="F:guanosine-3',5'-bis(diphosphate) 3'-diphosphatase activity"/>
    <property type="evidence" value="ECO:0007669"/>
    <property type="project" value="TreeGrafter"/>
</dbReference>
<dbReference type="FunFam" id="3.30.460.10:FF:000001">
    <property type="entry name" value="GTP pyrophosphokinase RelA"/>
    <property type="match status" value="1"/>
</dbReference>
<evidence type="ECO:0000259" key="3">
    <source>
        <dbReference type="PROSITE" id="PS51831"/>
    </source>
</evidence>
<dbReference type="InterPro" id="IPR033655">
    <property type="entry name" value="TGS_RelA/SpoT"/>
</dbReference>
<evidence type="ECO:0000313" key="5">
    <source>
        <dbReference type="EMBL" id="SUZ75023.1"/>
    </source>
</evidence>
<dbReference type="PROSITE" id="PS51831">
    <property type="entry name" value="HD"/>
    <property type="match status" value="1"/>
</dbReference>
<dbReference type="InterPro" id="IPR045865">
    <property type="entry name" value="ACT-like_dom_sf"/>
</dbReference>
<dbReference type="Pfam" id="PF04607">
    <property type="entry name" value="RelA_SpoT"/>
    <property type="match status" value="1"/>
</dbReference>
<dbReference type="GO" id="GO:0015969">
    <property type="term" value="P:guanosine tetraphosphate metabolic process"/>
    <property type="evidence" value="ECO:0007669"/>
    <property type="project" value="InterPro"/>
</dbReference>
<dbReference type="InterPro" id="IPR007685">
    <property type="entry name" value="RelA_SpoT"/>
</dbReference>
<dbReference type="FunFam" id="3.10.20.30:FF:000002">
    <property type="entry name" value="GTP pyrophosphokinase (RelA/SpoT)"/>
    <property type="match status" value="1"/>
</dbReference>
<evidence type="ECO:0000256" key="1">
    <source>
        <dbReference type="ARBA" id="ARBA00007476"/>
    </source>
</evidence>
<feature type="domain" description="HD" evidence="3">
    <location>
        <begin position="62"/>
        <end position="161"/>
    </location>
</feature>
<gene>
    <name evidence="5" type="ORF">METZ01_LOCUS27877</name>
</gene>
<dbReference type="Gene3D" id="3.10.20.30">
    <property type="match status" value="1"/>
</dbReference>
<dbReference type="CDD" id="cd05399">
    <property type="entry name" value="NT_Rel-Spo_like"/>
    <property type="match status" value="1"/>
</dbReference>
<dbReference type="Pfam" id="PF13328">
    <property type="entry name" value="HD_4"/>
    <property type="match status" value="1"/>
</dbReference>
<feature type="domain" description="ACT" evidence="2">
    <location>
        <begin position="644"/>
        <end position="717"/>
    </location>
</feature>
<dbReference type="InterPro" id="IPR003607">
    <property type="entry name" value="HD/PDEase_dom"/>
</dbReference>
<evidence type="ECO:0008006" key="6">
    <source>
        <dbReference type="Google" id="ProtNLM"/>
    </source>
</evidence>
<dbReference type="PANTHER" id="PTHR21262:SF36">
    <property type="entry name" value="BIFUNCTIONAL (P)PPGPP SYNTHASE_HYDROLASE SPOT"/>
    <property type="match status" value="1"/>
</dbReference>
<dbReference type="NCBIfam" id="TIGR00691">
    <property type="entry name" value="spoT_relA"/>
    <property type="match status" value="1"/>
</dbReference>
<dbReference type="Gene3D" id="3.30.460.10">
    <property type="entry name" value="Beta Polymerase, domain 2"/>
    <property type="match status" value="1"/>
</dbReference>
<accession>A0A381QBI8</accession>
<dbReference type="Pfam" id="PF13291">
    <property type="entry name" value="ACT_4"/>
    <property type="match status" value="1"/>
</dbReference>
<dbReference type="InterPro" id="IPR043519">
    <property type="entry name" value="NT_sf"/>
</dbReference>
<dbReference type="InterPro" id="IPR045600">
    <property type="entry name" value="RelA/SpoT_AH_RIS"/>
</dbReference>
<dbReference type="InterPro" id="IPR002912">
    <property type="entry name" value="ACT_dom"/>
</dbReference>
<sequence>MDFNKIFQKLSGARLSHNKDLSKLIKKLELYMPDNQIEIIIKSYTFGAKAHEGQKRISGEPYISHPLAVAEILSDMHMDGSTIAAAILHDVIEDTNIKISGLKKEFGKEISSLVDSVSKLDQINFTNKAEAQAETFRKMILAMIEDIRVILIKLADRLHNMRTLDAMPRKKKERIAKETLDIYAPIANRLGINRIKTELEDLGIQQLYPFRYSVINNALKKRKGGQKQIVKKISSQFAKALKEENITHKVIGREKHIYSIYKKMSEKKCSLTDLADVYGFRIIVENVNSCYRTLGAVHNIYKPVPGRFKDYIAIPRINGYQSLHTTLFGPKGIPIEVQIRTTDMNKIAESGVAAHWQYKAQDKSLSMHHLKAREWLANLNELQKSGNSEEFLEKVKIDLFPDKIYVFTPEGDIIPLSRGATTVDFAYAVHTDVGNRCIEAEIDRAPAPLSSILKNGETVKIITARGAKPNPSWINFVVTAKARSAIHNYMRNMRQEDSIDLGKHLVDQSLKDLNSSLRKIGKLRFRRALKDLGLKKSNELFEQIGLGERLAPLTAQYLIAATEKNKNTPSISNLIISGTEGMLISYGKCCYPIPGDKVMGYHSSDRGIVIHRNNCANLKNFRKHPSKWLTVSWEDDIEQAFSSHIQVKTINKMGVLAKVAAKIADLNSNIESMLITSHEEHSNLSFILSVQNRYHLAQIIKKVRNMSDVIHITRDQTHHKVGENLDKTSNIQ</sequence>
<dbReference type="InterPro" id="IPR012675">
    <property type="entry name" value="Beta-grasp_dom_sf"/>
</dbReference>
<dbReference type="CDD" id="cd01668">
    <property type="entry name" value="TGS_RSH"/>
    <property type="match status" value="1"/>
</dbReference>
<dbReference type="PANTHER" id="PTHR21262">
    <property type="entry name" value="GUANOSINE-3',5'-BIS DIPHOSPHATE 3'-PYROPHOSPHOHYDROLASE"/>
    <property type="match status" value="1"/>
</dbReference>
<protein>
    <recommendedName>
        <fullName evidence="6">TGS domain-containing protein</fullName>
    </recommendedName>
</protein>
<dbReference type="Pfam" id="PF19296">
    <property type="entry name" value="RelA_AH_RIS"/>
    <property type="match status" value="1"/>
</dbReference>
<dbReference type="Pfam" id="PF02824">
    <property type="entry name" value="TGS"/>
    <property type="match status" value="1"/>
</dbReference>
<dbReference type="InterPro" id="IPR006674">
    <property type="entry name" value="HD_domain"/>
</dbReference>
<dbReference type="PROSITE" id="PS51671">
    <property type="entry name" value="ACT"/>
    <property type="match status" value="1"/>
</dbReference>
<dbReference type="SUPFAM" id="SSF81301">
    <property type="entry name" value="Nucleotidyltransferase"/>
    <property type="match status" value="1"/>
</dbReference>
<evidence type="ECO:0000259" key="4">
    <source>
        <dbReference type="PROSITE" id="PS51880"/>
    </source>
</evidence>
<dbReference type="EMBL" id="UINC01001230">
    <property type="protein sequence ID" value="SUZ75023.1"/>
    <property type="molecule type" value="Genomic_DNA"/>
</dbReference>
<dbReference type="Gene3D" id="1.10.3210.10">
    <property type="entry name" value="Hypothetical protein af1432"/>
    <property type="match status" value="1"/>
</dbReference>
<evidence type="ECO:0000259" key="2">
    <source>
        <dbReference type="PROSITE" id="PS51671"/>
    </source>
</evidence>
<comment type="similarity">
    <text evidence="1">Belongs to the RelA/SpoT family.</text>
</comment>
<dbReference type="GO" id="GO:0008728">
    <property type="term" value="F:GTP diphosphokinase activity"/>
    <property type="evidence" value="ECO:0007669"/>
    <property type="project" value="TreeGrafter"/>
</dbReference>
<dbReference type="FunFam" id="1.10.3210.10:FF:000001">
    <property type="entry name" value="GTP pyrophosphokinase RelA"/>
    <property type="match status" value="1"/>
</dbReference>
<dbReference type="GO" id="GO:0042594">
    <property type="term" value="P:response to starvation"/>
    <property type="evidence" value="ECO:0007669"/>
    <property type="project" value="TreeGrafter"/>
</dbReference>
<dbReference type="SMART" id="SM00954">
    <property type="entry name" value="RelA_SpoT"/>
    <property type="match status" value="1"/>
</dbReference>
<reference evidence="5" key="1">
    <citation type="submission" date="2018-05" db="EMBL/GenBank/DDBJ databases">
        <authorList>
            <person name="Lanie J.A."/>
            <person name="Ng W.-L."/>
            <person name="Kazmierczak K.M."/>
            <person name="Andrzejewski T.M."/>
            <person name="Davidsen T.M."/>
            <person name="Wayne K.J."/>
            <person name="Tettelin H."/>
            <person name="Glass J.I."/>
            <person name="Rusch D."/>
            <person name="Podicherti R."/>
            <person name="Tsui H.-C.T."/>
            <person name="Winkler M.E."/>
        </authorList>
    </citation>
    <scope>NUCLEOTIDE SEQUENCE</scope>
</reference>
<proteinExistence type="inferred from homology"/>
<dbReference type="CDD" id="cd00077">
    <property type="entry name" value="HDc"/>
    <property type="match status" value="1"/>
</dbReference>
<dbReference type="CDD" id="cd04876">
    <property type="entry name" value="ACT_RelA-SpoT"/>
    <property type="match status" value="1"/>
</dbReference>
<dbReference type="GO" id="GO:0005886">
    <property type="term" value="C:plasma membrane"/>
    <property type="evidence" value="ECO:0007669"/>
    <property type="project" value="TreeGrafter"/>
</dbReference>
<dbReference type="AlphaFoldDB" id="A0A381QBI8"/>
<dbReference type="PROSITE" id="PS51880">
    <property type="entry name" value="TGS"/>
    <property type="match status" value="1"/>
</dbReference>
<dbReference type="InterPro" id="IPR004095">
    <property type="entry name" value="TGS"/>
</dbReference>
<dbReference type="InterPro" id="IPR012676">
    <property type="entry name" value="TGS-like"/>
</dbReference>
<dbReference type="SMART" id="SM00471">
    <property type="entry name" value="HDc"/>
    <property type="match status" value="1"/>
</dbReference>
<dbReference type="InterPro" id="IPR004811">
    <property type="entry name" value="RelA/Spo_fam"/>
</dbReference>
<dbReference type="SUPFAM" id="SSF55021">
    <property type="entry name" value="ACT-like"/>
    <property type="match status" value="1"/>
</dbReference>